<dbReference type="PANTHER" id="PTHR35120:SF2">
    <property type="entry name" value="AMINOTRANSFERASE-LIKE PLANT MOBILE DOMAIN-CONTAINING PROTEIN"/>
    <property type="match status" value="1"/>
</dbReference>
<evidence type="ECO:0000313" key="2">
    <source>
        <dbReference type="EMBL" id="KAG7570174.1"/>
    </source>
</evidence>
<feature type="compositionally biased region" description="Basic residues" evidence="1">
    <location>
        <begin position="98"/>
        <end position="110"/>
    </location>
</feature>
<proteinExistence type="predicted"/>
<accession>A0A8T2ADS4</accession>
<protein>
    <submittedName>
        <fullName evidence="2">Uncharacterized protein</fullName>
    </submittedName>
</protein>
<evidence type="ECO:0000313" key="3">
    <source>
        <dbReference type="Proteomes" id="UP000694240"/>
    </source>
</evidence>
<organism evidence="2 3">
    <name type="scientific">Arabidopsis thaliana x Arabidopsis arenosa</name>
    <dbReference type="NCBI Taxonomy" id="1240361"/>
    <lineage>
        <taxon>Eukaryota</taxon>
        <taxon>Viridiplantae</taxon>
        <taxon>Streptophyta</taxon>
        <taxon>Embryophyta</taxon>
        <taxon>Tracheophyta</taxon>
        <taxon>Spermatophyta</taxon>
        <taxon>Magnoliopsida</taxon>
        <taxon>eudicotyledons</taxon>
        <taxon>Gunneridae</taxon>
        <taxon>Pentapetalae</taxon>
        <taxon>rosids</taxon>
        <taxon>malvids</taxon>
        <taxon>Brassicales</taxon>
        <taxon>Brassicaceae</taxon>
        <taxon>Camelineae</taxon>
        <taxon>Arabidopsis</taxon>
    </lineage>
</organism>
<dbReference type="PANTHER" id="PTHR35120">
    <property type="entry name" value="HISTONE ACETYLTRANSFERASE KAT6B-LIKE"/>
    <property type="match status" value="1"/>
</dbReference>
<keyword evidence="3" id="KW-1185">Reference proteome</keyword>
<dbReference type="EMBL" id="JAEFBK010000009">
    <property type="protein sequence ID" value="KAG7570174.1"/>
    <property type="molecule type" value="Genomic_DNA"/>
</dbReference>
<sequence>MDSPANPFESREQDTRTISRNLIKQANVKEEVSEALETHSVPDKIRILESVLNEMRKSQEAEEVDGSDQKLEVSIEKDEIDTVDSKAMSFSFSCHGGGPKRKKKNDKKRKQQEEKSKEKLKVLVETLKLVPFKPFKTLDFTRYESLLKILGLWDFVHLEFDQDMDYDLVAQLIAYYSPEGRCSYINGSRIKLSRADLARALKLPNKKERVVILDEDKELLESDESMIFVDEVVSNWMLLHCDDAWMMPDKVVEWKKSIKEKQLDKLDWAGLMWFMVEKELKAEPPLEDCFYASHLQMVIRSQKIDLFREQARVEDSDVKVEDLLIKSPEADTPREQSRVEDVEVKVGDLKVKDDIAALNLRMDDGASDSKEEKCVEEGMIELNLGQVTVSEMAAEEEHHHEEQAMDLEENKEQPKDLQETKEEGDGKWLLNEDSHAGSHFLQGCDVGGATVGYERNKTGHNKSGRIHGNSTGDFMRSRAVMHIVPGRSHFGNDNKREIDHENDISYHFDNPASTKRLKTPYWDDKPVPFDVCMEQIKHLADKAKLSYSEKDRACGESNMREQMLLNELQRREEIIQQLHKETYEEEHKKDVEIYKLENELRVMTSVLAWYQKALKETQKACRKHRKVCPLRDKPIYGDVKGTGGLVLSTAEIEKLRLKEEKEEGMRRALIERQVEEFGSRWIKEYEVNLNEKVELLDEKLTGFLNKVNLLKETVSRRESIPGRFDATSDT</sequence>
<name>A0A8T2ADS4_9BRAS</name>
<feature type="region of interest" description="Disordered" evidence="1">
    <location>
        <begin position="393"/>
        <end position="423"/>
    </location>
</feature>
<evidence type="ECO:0000256" key="1">
    <source>
        <dbReference type="SAM" id="MobiDB-lite"/>
    </source>
</evidence>
<feature type="compositionally biased region" description="Basic and acidic residues" evidence="1">
    <location>
        <begin position="395"/>
        <end position="423"/>
    </location>
</feature>
<feature type="region of interest" description="Disordered" evidence="1">
    <location>
        <begin position="1"/>
        <end position="22"/>
    </location>
</feature>
<feature type="region of interest" description="Disordered" evidence="1">
    <location>
        <begin position="93"/>
        <end position="115"/>
    </location>
</feature>
<reference evidence="2 3" key="1">
    <citation type="submission" date="2020-12" db="EMBL/GenBank/DDBJ databases">
        <title>Concerted genomic and epigenomic changes stabilize Arabidopsis allopolyploids.</title>
        <authorList>
            <person name="Chen Z."/>
        </authorList>
    </citation>
    <scope>NUCLEOTIDE SEQUENCE [LARGE SCALE GENOMIC DNA]</scope>
    <source>
        <strain evidence="2">Allo738</strain>
        <tissue evidence="2">Leaf</tissue>
    </source>
</reference>
<gene>
    <name evidence="2" type="ORF">ISN45_Aa04g027980</name>
</gene>
<comment type="caution">
    <text evidence="2">The sequence shown here is derived from an EMBL/GenBank/DDBJ whole genome shotgun (WGS) entry which is preliminary data.</text>
</comment>
<dbReference type="AlphaFoldDB" id="A0A8T2ADS4"/>
<dbReference type="Proteomes" id="UP000694240">
    <property type="component" value="Chromosome 9"/>
</dbReference>